<gene>
    <name evidence="5" type="ORF">GCM10010970_21800</name>
</gene>
<dbReference type="Proteomes" id="UP000637267">
    <property type="component" value="Unassembled WGS sequence"/>
</dbReference>
<dbReference type="RefSeq" id="WP_188704347.1">
    <property type="nucleotide sequence ID" value="NZ_BMLX01000002.1"/>
</dbReference>
<evidence type="ECO:0000313" key="6">
    <source>
        <dbReference type="Proteomes" id="UP000637267"/>
    </source>
</evidence>
<dbReference type="Gene3D" id="1.10.10.10">
    <property type="entry name" value="Winged helix-like DNA-binding domain superfamily/Winged helix DNA-binding domain"/>
    <property type="match status" value="1"/>
</dbReference>
<evidence type="ECO:0000256" key="3">
    <source>
        <dbReference type="ARBA" id="ARBA00023163"/>
    </source>
</evidence>
<dbReference type="PANTHER" id="PTHR43537:SF5">
    <property type="entry name" value="UXU OPERON TRANSCRIPTIONAL REGULATOR"/>
    <property type="match status" value="1"/>
</dbReference>
<proteinExistence type="predicted"/>
<dbReference type="EMBL" id="BMLX01000002">
    <property type="protein sequence ID" value="GGP21703.1"/>
    <property type="molecule type" value="Genomic_DNA"/>
</dbReference>
<name>A0ABQ2PA81_9NEIS</name>
<evidence type="ECO:0000259" key="4">
    <source>
        <dbReference type="PROSITE" id="PS50949"/>
    </source>
</evidence>
<dbReference type="InterPro" id="IPR008920">
    <property type="entry name" value="TF_FadR/GntR_C"/>
</dbReference>
<dbReference type="InterPro" id="IPR000524">
    <property type="entry name" value="Tscrpt_reg_HTH_GntR"/>
</dbReference>
<accession>A0ABQ2PA81</accession>
<keyword evidence="1" id="KW-0805">Transcription regulation</keyword>
<feature type="domain" description="HTH gntR-type" evidence="4">
    <location>
        <begin position="9"/>
        <end position="77"/>
    </location>
</feature>
<dbReference type="PROSITE" id="PS50949">
    <property type="entry name" value="HTH_GNTR"/>
    <property type="match status" value="1"/>
</dbReference>
<keyword evidence="6" id="KW-1185">Reference proteome</keyword>
<dbReference type="Pfam" id="PF00392">
    <property type="entry name" value="GntR"/>
    <property type="match status" value="1"/>
</dbReference>
<dbReference type="PANTHER" id="PTHR43537">
    <property type="entry name" value="TRANSCRIPTIONAL REGULATOR, GNTR FAMILY"/>
    <property type="match status" value="1"/>
</dbReference>
<protein>
    <submittedName>
        <fullName evidence="5">GntR family transcriptional regulator</fullName>
    </submittedName>
</protein>
<dbReference type="SUPFAM" id="SSF46785">
    <property type="entry name" value="Winged helix' DNA-binding domain"/>
    <property type="match status" value="1"/>
</dbReference>
<dbReference type="InterPro" id="IPR036388">
    <property type="entry name" value="WH-like_DNA-bd_sf"/>
</dbReference>
<dbReference type="SMART" id="SM00895">
    <property type="entry name" value="FCD"/>
    <property type="match status" value="1"/>
</dbReference>
<comment type="caution">
    <text evidence="5">The sequence shown here is derived from an EMBL/GenBank/DDBJ whole genome shotgun (WGS) entry which is preliminary data.</text>
</comment>
<dbReference type="CDD" id="cd07377">
    <property type="entry name" value="WHTH_GntR"/>
    <property type="match status" value="1"/>
</dbReference>
<evidence type="ECO:0000256" key="1">
    <source>
        <dbReference type="ARBA" id="ARBA00023015"/>
    </source>
</evidence>
<dbReference type="PRINTS" id="PR00035">
    <property type="entry name" value="HTHGNTR"/>
</dbReference>
<dbReference type="SUPFAM" id="SSF48008">
    <property type="entry name" value="GntR ligand-binding domain-like"/>
    <property type="match status" value="1"/>
</dbReference>
<reference evidence="6" key="1">
    <citation type="journal article" date="2019" name="Int. J. Syst. Evol. Microbiol.">
        <title>The Global Catalogue of Microorganisms (GCM) 10K type strain sequencing project: providing services to taxonomists for standard genome sequencing and annotation.</title>
        <authorList>
            <consortium name="The Broad Institute Genomics Platform"/>
            <consortium name="The Broad Institute Genome Sequencing Center for Infectious Disease"/>
            <person name="Wu L."/>
            <person name="Ma J."/>
        </authorList>
    </citation>
    <scope>NUCLEOTIDE SEQUENCE [LARGE SCALE GENOMIC DNA]</scope>
    <source>
        <strain evidence="6">CGMCC 1.8859</strain>
    </source>
</reference>
<dbReference type="SMART" id="SM00345">
    <property type="entry name" value="HTH_GNTR"/>
    <property type="match status" value="1"/>
</dbReference>
<sequence length="229" mass="25294">MDLPTLKVERLYRQISNLIIQYIKDGRFKVGEALPAERDLARQLGVGRSSVREALIALEIAGWVEIRTGTGVFVLAAEEPAVTAPGADVTSATALLEARSLFEGELAALAAERASPAQIAALGLLLDEMAHESEENPAFHDSDRRFHWLIAEMTGNEVLQEMAQTLWNKRYSPLFQQLENHYGVAQWASHVVAEHRAIHAAIAAHDAVAARAAMTRHLDQVLEKLFRQT</sequence>
<organism evidence="5 6">
    <name type="scientific">Silvimonas iriomotensis</name>
    <dbReference type="NCBI Taxonomy" id="449662"/>
    <lineage>
        <taxon>Bacteria</taxon>
        <taxon>Pseudomonadati</taxon>
        <taxon>Pseudomonadota</taxon>
        <taxon>Betaproteobacteria</taxon>
        <taxon>Neisseriales</taxon>
        <taxon>Chitinibacteraceae</taxon>
        <taxon>Silvimonas</taxon>
    </lineage>
</organism>
<dbReference type="Pfam" id="PF07729">
    <property type="entry name" value="FCD"/>
    <property type="match status" value="1"/>
</dbReference>
<dbReference type="InterPro" id="IPR011711">
    <property type="entry name" value="GntR_C"/>
</dbReference>
<dbReference type="Gene3D" id="1.20.120.530">
    <property type="entry name" value="GntR ligand-binding domain-like"/>
    <property type="match status" value="1"/>
</dbReference>
<keyword evidence="3" id="KW-0804">Transcription</keyword>
<evidence type="ECO:0000256" key="2">
    <source>
        <dbReference type="ARBA" id="ARBA00023125"/>
    </source>
</evidence>
<keyword evidence="2" id="KW-0238">DNA-binding</keyword>
<dbReference type="InterPro" id="IPR036390">
    <property type="entry name" value="WH_DNA-bd_sf"/>
</dbReference>
<evidence type="ECO:0000313" key="5">
    <source>
        <dbReference type="EMBL" id="GGP21703.1"/>
    </source>
</evidence>